<dbReference type="Proteomes" id="UP001595636">
    <property type="component" value="Unassembled WGS sequence"/>
</dbReference>
<organism evidence="1 2">
    <name type="scientific">Vogesella amnigena</name>
    <dbReference type="NCBI Taxonomy" id="1507449"/>
    <lineage>
        <taxon>Bacteria</taxon>
        <taxon>Pseudomonadati</taxon>
        <taxon>Pseudomonadota</taxon>
        <taxon>Betaproteobacteria</taxon>
        <taxon>Neisseriales</taxon>
        <taxon>Chromobacteriaceae</taxon>
        <taxon>Vogesella</taxon>
    </lineage>
</organism>
<proteinExistence type="predicted"/>
<dbReference type="RefSeq" id="WP_390276896.1">
    <property type="nucleotide sequence ID" value="NZ_JBHRYH010000009.1"/>
</dbReference>
<evidence type="ECO:0000313" key="1">
    <source>
        <dbReference type="EMBL" id="MFC3625382.1"/>
    </source>
</evidence>
<reference evidence="2" key="1">
    <citation type="journal article" date="2019" name="Int. J. Syst. Evol. Microbiol.">
        <title>The Global Catalogue of Microorganisms (GCM) 10K type strain sequencing project: providing services to taxonomists for standard genome sequencing and annotation.</title>
        <authorList>
            <consortium name="The Broad Institute Genomics Platform"/>
            <consortium name="The Broad Institute Genome Sequencing Center for Infectious Disease"/>
            <person name="Wu L."/>
            <person name="Ma J."/>
        </authorList>
    </citation>
    <scope>NUCLEOTIDE SEQUENCE [LARGE SCALE GENOMIC DNA]</scope>
    <source>
        <strain evidence="2">KCTC 42195</strain>
    </source>
</reference>
<gene>
    <name evidence="1" type="ORF">ACFOKJ_04365</name>
</gene>
<accession>A0ABV7TRL1</accession>
<evidence type="ECO:0000313" key="2">
    <source>
        <dbReference type="Proteomes" id="UP001595636"/>
    </source>
</evidence>
<name>A0ABV7TRL1_9NEIS</name>
<keyword evidence="2" id="KW-1185">Reference proteome</keyword>
<sequence length="67" mass="7489">MNNAVSIGKFGADLKVTSQNSSFRRDTALLTKKFSLHIKHMLRRNFSLAPCLAASSLQWKSGFFEAL</sequence>
<dbReference type="EMBL" id="JBHRYH010000009">
    <property type="protein sequence ID" value="MFC3625382.1"/>
    <property type="molecule type" value="Genomic_DNA"/>
</dbReference>
<comment type="caution">
    <text evidence="1">The sequence shown here is derived from an EMBL/GenBank/DDBJ whole genome shotgun (WGS) entry which is preliminary data.</text>
</comment>
<protein>
    <submittedName>
        <fullName evidence="1">Uncharacterized protein</fullName>
    </submittedName>
</protein>